<dbReference type="Gene3D" id="1.10.10.60">
    <property type="entry name" value="Homeodomain-like"/>
    <property type="match status" value="1"/>
</dbReference>
<evidence type="ECO:0000313" key="3">
    <source>
        <dbReference type="EMBL" id="SBT17696.1"/>
    </source>
</evidence>
<reference evidence="4 5" key="2">
    <citation type="submission" date="2016-06" db="EMBL/GenBank/DDBJ databases">
        <authorList>
            <person name="Rodrigo-Torres L."/>
            <person name="Arahal D.R."/>
        </authorList>
    </citation>
    <scope>NUCLEOTIDE SEQUENCE [LARGE SCALE GENOMIC DNA]</scope>
    <source>
        <strain evidence="4 5">CECT 5116</strain>
    </source>
</reference>
<evidence type="ECO:0000313" key="5">
    <source>
        <dbReference type="Proteomes" id="UP000092840"/>
    </source>
</evidence>
<dbReference type="AlphaFoldDB" id="A0A1C3JRF9"/>
<dbReference type="PANTHER" id="PTHR47894">
    <property type="entry name" value="HTH-TYPE TRANSCRIPTIONAL REGULATOR GADX"/>
    <property type="match status" value="1"/>
</dbReference>
<dbReference type="EMBL" id="FLRB01000005">
    <property type="protein sequence ID" value="SBT20022.1"/>
    <property type="molecule type" value="Genomic_DNA"/>
</dbReference>
<dbReference type="GO" id="GO:0003700">
    <property type="term" value="F:DNA-binding transcription factor activity"/>
    <property type="evidence" value="ECO:0007669"/>
    <property type="project" value="InterPro"/>
</dbReference>
<organism evidence="3 6">
    <name type="scientific">Marinomonas gallaica</name>
    <dbReference type="NCBI Taxonomy" id="1806667"/>
    <lineage>
        <taxon>Bacteria</taxon>
        <taxon>Pseudomonadati</taxon>
        <taxon>Pseudomonadota</taxon>
        <taxon>Gammaproteobacteria</taxon>
        <taxon>Oceanospirillales</taxon>
        <taxon>Oceanospirillaceae</taxon>
        <taxon>Marinomonas</taxon>
    </lineage>
</organism>
<feature type="domain" description="HTH araC/xylS-type" evidence="2">
    <location>
        <begin position="240"/>
        <end position="330"/>
    </location>
</feature>
<keyword evidence="1" id="KW-0238">DNA-binding</keyword>
<dbReference type="RefSeq" id="WP_067035168.1">
    <property type="nucleotide sequence ID" value="NZ_FLRA01000012.1"/>
</dbReference>
<sequence length="330" mass="37543">MTEWRENHDSYLPLQAGSAQLTDFILQNGEHLDVFLRKTKLFQNDLQRSDVTLSAMQLAQLYRNTRAMTTHPDLALRLGQQLLPSSLVQFSAGLMYAPDVARALAFLEHTQALWSPLVHITSLSSAGHLHWYFSDAQGVLLDAYERNTLFVATMEALRSALCWFGQGIDGRQWRYELNSLSPALNSECQSHWLLGDVKHATFACLRIPKAQLTQPFIHASDSLYKMTCQQIESVPASFLGTIQSYLLEQVTDMPSLQQMADRLAMSPATLKRKLKAHRTCYQKQVDSARALLSHHYAHVLGYSSEQIADTLCFYDVSNFRRAMKRWLIMT</sequence>
<accession>A0A1C3JRF9</accession>
<dbReference type="InterPro" id="IPR032687">
    <property type="entry name" value="AraC-type_N"/>
</dbReference>
<name>A0A1C3JRF9_9GAMM</name>
<dbReference type="Pfam" id="PF12625">
    <property type="entry name" value="Arabinose_bd"/>
    <property type="match status" value="1"/>
</dbReference>
<keyword evidence="5" id="KW-1185">Reference proteome</keyword>
<dbReference type="GO" id="GO:0000976">
    <property type="term" value="F:transcription cis-regulatory region binding"/>
    <property type="evidence" value="ECO:0007669"/>
    <property type="project" value="TreeGrafter"/>
</dbReference>
<dbReference type="EMBL" id="FLRA01000012">
    <property type="protein sequence ID" value="SBT17696.1"/>
    <property type="molecule type" value="Genomic_DNA"/>
</dbReference>
<dbReference type="InterPro" id="IPR018060">
    <property type="entry name" value="HTH_AraC"/>
</dbReference>
<evidence type="ECO:0000313" key="6">
    <source>
        <dbReference type="Proteomes" id="UP000092871"/>
    </source>
</evidence>
<dbReference type="GO" id="GO:0005829">
    <property type="term" value="C:cytosol"/>
    <property type="evidence" value="ECO:0007669"/>
    <property type="project" value="TreeGrafter"/>
</dbReference>
<gene>
    <name evidence="3" type="ORF">MGA5115_01812</name>
    <name evidence="4" type="ORF">MGA5116_00605</name>
</gene>
<evidence type="ECO:0000259" key="2">
    <source>
        <dbReference type="PROSITE" id="PS01124"/>
    </source>
</evidence>
<protein>
    <recommendedName>
        <fullName evidence="2">HTH araC/xylS-type domain-containing protein</fullName>
    </recommendedName>
</protein>
<dbReference type="PROSITE" id="PS01124">
    <property type="entry name" value="HTH_ARAC_FAMILY_2"/>
    <property type="match status" value="1"/>
</dbReference>
<reference evidence="3 6" key="1">
    <citation type="submission" date="2016-06" db="EMBL/GenBank/DDBJ databases">
        <authorList>
            <person name="Kjaerup R.B."/>
            <person name="Dalgaard T.S."/>
            <person name="Juul-Madsen H.R."/>
        </authorList>
    </citation>
    <scope>NUCLEOTIDE SEQUENCE [LARGE SCALE GENOMIC DNA]</scope>
    <source>
        <strain evidence="3 6">CECT 5115</strain>
    </source>
</reference>
<proteinExistence type="predicted"/>
<dbReference type="PANTHER" id="PTHR47894:SF1">
    <property type="entry name" value="HTH-TYPE TRANSCRIPTIONAL REGULATOR VQSM"/>
    <property type="match status" value="1"/>
</dbReference>
<evidence type="ECO:0000256" key="1">
    <source>
        <dbReference type="ARBA" id="ARBA00023125"/>
    </source>
</evidence>
<dbReference type="Proteomes" id="UP000092840">
    <property type="component" value="Unassembled WGS sequence"/>
</dbReference>
<evidence type="ECO:0000313" key="4">
    <source>
        <dbReference type="EMBL" id="SBT20022.1"/>
    </source>
</evidence>
<dbReference type="Proteomes" id="UP000092871">
    <property type="component" value="Unassembled WGS sequence"/>
</dbReference>